<organism evidence="8 9">
    <name type="scientific">Legionella oakridgensis</name>
    <dbReference type="NCBI Taxonomy" id="29423"/>
    <lineage>
        <taxon>Bacteria</taxon>
        <taxon>Pseudomonadati</taxon>
        <taxon>Pseudomonadota</taxon>
        <taxon>Gammaproteobacteria</taxon>
        <taxon>Legionellales</taxon>
        <taxon>Legionellaceae</taxon>
        <taxon>Legionella</taxon>
    </lineage>
</organism>
<keyword evidence="5" id="KW-0460">Magnesium</keyword>
<feature type="domain" description="Nudix hydrolase" evidence="7">
    <location>
        <begin position="133"/>
        <end position="257"/>
    </location>
</feature>
<sequence length="267" mass="30141">MIQTSQDKSCWLIIQNNDSVLLSKNNTLLNGNDIACLSAYFTRSFQLGMLKDTEYFCAEIHAKQSAFNEFNAVSLRQALSLLTPDEYGMGVKAYSVINWDKNHQFCGRCGARTIHQNKHFERTCLSCRISFFPRISPSIIVLIHKGDQLVMARSSHFSAGIYGLIAGFVEAGESLENAVHREVKEEIGLEIKNLSYFGSQPWPFPDSLMLAFTAEYASGDLVIDKNEIEEAGWYRYDNLPGRPSMAISIASTLLDNFINVCQEKYKY</sequence>
<dbReference type="PROSITE" id="PS00893">
    <property type="entry name" value="NUDIX_BOX"/>
    <property type="match status" value="1"/>
</dbReference>
<reference evidence="8 9" key="1">
    <citation type="submission" date="2015-11" db="EMBL/GenBank/DDBJ databases">
        <title>Genomic analysis of 38 Legionella species identifies large and diverse effector repertoires.</title>
        <authorList>
            <person name="Burstein D."/>
            <person name="Amaro F."/>
            <person name="Zusman T."/>
            <person name="Lifshitz Z."/>
            <person name="Cohen O."/>
            <person name="Gilbert J.A."/>
            <person name="Pupko T."/>
            <person name="Shuman H.A."/>
            <person name="Segal G."/>
        </authorList>
    </citation>
    <scope>NUCLEOTIDE SEQUENCE [LARGE SCALE GENOMIC DNA]</scope>
    <source>
        <strain evidence="8 9">Oak Ridge-10</strain>
    </source>
</reference>
<dbReference type="PROSITE" id="PS51462">
    <property type="entry name" value="NUDIX"/>
    <property type="match status" value="1"/>
</dbReference>
<dbReference type="Gene3D" id="3.90.79.20">
    <property type="match status" value="1"/>
</dbReference>
<dbReference type="GO" id="GO:0046872">
    <property type="term" value="F:metal ion binding"/>
    <property type="evidence" value="ECO:0007669"/>
    <property type="project" value="UniProtKB-KW"/>
</dbReference>
<dbReference type="InterPro" id="IPR020084">
    <property type="entry name" value="NUDIX_hydrolase_CS"/>
</dbReference>
<dbReference type="Pfam" id="PF09297">
    <property type="entry name" value="Zn_ribbon_NUD"/>
    <property type="match status" value="1"/>
</dbReference>
<accession>A0A0W0WY95</accession>
<name>A0A0W0WY95_9GAMM</name>
<evidence type="ECO:0000256" key="3">
    <source>
        <dbReference type="ARBA" id="ARBA00022723"/>
    </source>
</evidence>
<keyword evidence="3" id="KW-0479">Metal-binding</keyword>
<dbReference type="Pfam" id="PF00293">
    <property type="entry name" value="NUDIX"/>
    <property type="match status" value="1"/>
</dbReference>
<dbReference type="AlphaFoldDB" id="A0A0W0WY95"/>
<dbReference type="SUPFAM" id="SSF55811">
    <property type="entry name" value="Nudix"/>
    <property type="match status" value="2"/>
</dbReference>
<comment type="cofactor">
    <cofactor evidence="1">
        <name>Mg(2+)</name>
        <dbReference type="ChEBI" id="CHEBI:18420"/>
    </cofactor>
</comment>
<dbReference type="CDD" id="cd03429">
    <property type="entry name" value="NUDIX_NADH_pyrophosphatase_Nudt13"/>
    <property type="match status" value="1"/>
</dbReference>
<evidence type="ECO:0000259" key="7">
    <source>
        <dbReference type="PROSITE" id="PS51462"/>
    </source>
</evidence>
<keyword evidence="4" id="KW-0378">Hydrolase</keyword>
<gene>
    <name evidence="8" type="primary">nudC</name>
    <name evidence="8" type="ORF">Loak_2409</name>
</gene>
<dbReference type="RefSeq" id="WP_025386490.1">
    <property type="nucleotide sequence ID" value="NZ_LCUA01000037.1"/>
</dbReference>
<dbReference type="PATRIC" id="fig|29423.5.peg.2533"/>
<dbReference type="InterPro" id="IPR049734">
    <property type="entry name" value="NudC-like_C"/>
</dbReference>
<evidence type="ECO:0000313" key="9">
    <source>
        <dbReference type="Proteomes" id="UP000054858"/>
    </source>
</evidence>
<protein>
    <recommendedName>
        <fullName evidence="2">NAD(+) diphosphatase</fullName>
        <ecNumber evidence="2">3.6.1.22</ecNumber>
    </recommendedName>
</protein>
<dbReference type="PANTHER" id="PTHR11383:SF3">
    <property type="entry name" value="NAD(P)H PYROPHOSPHATASE NUDT13, MITOCHONDRIAL"/>
    <property type="match status" value="1"/>
</dbReference>
<dbReference type="Proteomes" id="UP000054858">
    <property type="component" value="Unassembled WGS sequence"/>
</dbReference>
<evidence type="ECO:0000256" key="6">
    <source>
        <dbReference type="ARBA" id="ARBA00023027"/>
    </source>
</evidence>
<evidence type="ECO:0000256" key="1">
    <source>
        <dbReference type="ARBA" id="ARBA00001946"/>
    </source>
</evidence>
<dbReference type="InterPro" id="IPR000086">
    <property type="entry name" value="NUDIX_hydrolase_dom"/>
</dbReference>
<dbReference type="EC" id="3.6.1.22" evidence="2"/>
<evidence type="ECO:0000256" key="4">
    <source>
        <dbReference type="ARBA" id="ARBA00022801"/>
    </source>
</evidence>
<proteinExistence type="predicted"/>
<keyword evidence="6" id="KW-0520">NAD</keyword>
<dbReference type="PANTHER" id="PTHR11383">
    <property type="entry name" value="NUCLEOSIDE DIPHOSPHATE-LINKED MOIETY X MOTIF 13"/>
    <property type="match status" value="1"/>
</dbReference>
<dbReference type="Pfam" id="PF09296">
    <property type="entry name" value="NUDIX-like"/>
    <property type="match status" value="1"/>
</dbReference>
<dbReference type="InterPro" id="IPR015375">
    <property type="entry name" value="NADH_PPase-like_N"/>
</dbReference>
<dbReference type="GO" id="GO:0016787">
    <property type="term" value="F:hydrolase activity"/>
    <property type="evidence" value="ECO:0007669"/>
    <property type="project" value="UniProtKB-KW"/>
</dbReference>
<evidence type="ECO:0000256" key="5">
    <source>
        <dbReference type="ARBA" id="ARBA00022842"/>
    </source>
</evidence>
<dbReference type="NCBIfam" id="NF001299">
    <property type="entry name" value="PRK00241.1"/>
    <property type="match status" value="1"/>
</dbReference>
<dbReference type="EMBL" id="LNYP01000031">
    <property type="protein sequence ID" value="KTD37273.1"/>
    <property type="molecule type" value="Genomic_DNA"/>
</dbReference>
<evidence type="ECO:0000313" key="8">
    <source>
        <dbReference type="EMBL" id="KTD37273.1"/>
    </source>
</evidence>
<dbReference type="InterPro" id="IPR015376">
    <property type="entry name" value="Znr_NADH_PPase"/>
</dbReference>
<comment type="caution">
    <text evidence="8">The sequence shown here is derived from an EMBL/GenBank/DDBJ whole genome shotgun (WGS) entry which is preliminary data.</text>
</comment>
<dbReference type="Gene3D" id="3.90.79.10">
    <property type="entry name" value="Nucleoside Triphosphate Pyrophosphohydrolase"/>
    <property type="match status" value="1"/>
</dbReference>
<dbReference type="InterPro" id="IPR015797">
    <property type="entry name" value="NUDIX_hydrolase-like_dom_sf"/>
</dbReference>
<evidence type="ECO:0000256" key="2">
    <source>
        <dbReference type="ARBA" id="ARBA00012381"/>
    </source>
</evidence>